<name>A0A0C9ZJ96_9AGAM</name>
<dbReference type="AlphaFoldDB" id="A0A0C9ZJ96"/>
<dbReference type="HOGENOM" id="CLU_2886733_0_0_1"/>
<dbReference type="Proteomes" id="UP000054018">
    <property type="component" value="Unassembled WGS sequence"/>
</dbReference>
<evidence type="ECO:0000313" key="1">
    <source>
        <dbReference type="EMBL" id="KIK20013.1"/>
    </source>
</evidence>
<reference evidence="2" key="2">
    <citation type="submission" date="2015-01" db="EMBL/GenBank/DDBJ databases">
        <title>Evolutionary Origins and Diversification of the Mycorrhizal Mutualists.</title>
        <authorList>
            <consortium name="DOE Joint Genome Institute"/>
            <consortium name="Mycorrhizal Genomics Consortium"/>
            <person name="Kohler A."/>
            <person name="Kuo A."/>
            <person name="Nagy L.G."/>
            <person name="Floudas D."/>
            <person name="Copeland A."/>
            <person name="Barry K.W."/>
            <person name="Cichocki N."/>
            <person name="Veneault-Fourrey C."/>
            <person name="LaButti K."/>
            <person name="Lindquist E.A."/>
            <person name="Lipzen A."/>
            <person name="Lundell T."/>
            <person name="Morin E."/>
            <person name="Murat C."/>
            <person name="Riley R."/>
            <person name="Ohm R."/>
            <person name="Sun H."/>
            <person name="Tunlid A."/>
            <person name="Henrissat B."/>
            <person name="Grigoriev I.V."/>
            <person name="Hibbett D.S."/>
            <person name="Martin F."/>
        </authorList>
    </citation>
    <scope>NUCLEOTIDE SEQUENCE [LARGE SCALE GENOMIC DNA]</scope>
    <source>
        <strain evidence="2">441</strain>
    </source>
</reference>
<accession>A0A0C9ZJ96</accession>
<organism evidence="1 2">
    <name type="scientific">Pisolithus microcarpus 441</name>
    <dbReference type="NCBI Taxonomy" id="765257"/>
    <lineage>
        <taxon>Eukaryota</taxon>
        <taxon>Fungi</taxon>
        <taxon>Dikarya</taxon>
        <taxon>Basidiomycota</taxon>
        <taxon>Agaricomycotina</taxon>
        <taxon>Agaricomycetes</taxon>
        <taxon>Agaricomycetidae</taxon>
        <taxon>Boletales</taxon>
        <taxon>Sclerodermatineae</taxon>
        <taxon>Pisolithaceae</taxon>
        <taxon>Pisolithus</taxon>
    </lineage>
</organism>
<gene>
    <name evidence="1" type="ORF">PISMIDRAFT_13279</name>
</gene>
<evidence type="ECO:0000313" key="2">
    <source>
        <dbReference type="Proteomes" id="UP000054018"/>
    </source>
</evidence>
<dbReference type="EMBL" id="KN833773">
    <property type="protein sequence ID" value="KIK20013.1"/>
    <property type="molecule type" value="Genomic_DNA"/>
</dbReference>
<sequence length="63" mass="7100">MAGQHKYIMPNLAIEDPPCSLFGAIKGYIQLSDWLGELPICSITFWELHVDIFAVTEFTIEEG</sequence>
<protein>
    <submittedName>
        <fullName evidence="1">Uncharacterized protein</fullName>
    </submittedName>
</protein>
<reference evidence="1 2" key="1">
    <citation type="submission" date="2014-04" db="EMBL/GenBank/DDBJ databases">
        <authorList>
            <consortium name="DOE Joint Genome Institute"/>
            <person name="Kuo A."/>
            <person name="Kohler A."/>
            <person name="Costa M.D."/>
            <person name="Nagy L.G."/>
            <person name="Floudas D."/>
            <person name="Copeland A."/>
            <person name="Barry K.W."/>
            <person name="Cichocki N."/>
            <person name="Veneault-Fourrey C."/>
            <person name="LaButti K."/>
            <person name="Lindquist E.A."/>
            <person name="Lipzen A."/>
            <person name="Lundell T."/>
            <person name="Morin E."/>
            <person name="Murat C."/>
            <person name="Sun H."/>
            <person name="Tunlid A."/>
            <person name="Henrissat B."/>
            <person name="Grigoriev I.V."/>
            <person name="Hibbett D.S."/>
            <person name="Martin F."/>
            <person name="Nordberg H.P."/>
            <person name="Cantor M.N."/>
            <person name="Hua S.X."/>
        </authorList>
    </citation>
    <scope>NUCLEOTIDE SEQUENCE [LARGE SCALE GENOMIC DNA]</scope>
    <source>
        <strain evidence="1 2">441</strain>
    </source>
</reference>
<keyword evidence="2" id="KW-1185">Reference proteome</keyword>
<proteinExistence type="predicted"/>